<sequence>MSARHAFHAFQTWRKGLGAARPSRWSGWQPQHRPSARLSSCLVLWPVEYGPGFLDAHPCAEKPCCRRHGRGYKLFCTLNPTHFATLGARTSGPTRGHDHVQVS</sequence>
<dbReference type="Proteomes" id="UP000053611">
    <property type="component" value="Unassembled WGS sequence"/>
</dbReference>
<dbReference type="AlphaFoldDB" id="A0A0J0XWN0"/>
<keyword evidence="2" id="KW-1185">Reference proteome</keyword>
<gene>
    <name evidence="1" type="ORF">CC85DRAFT_135513</name>
</gene>
<name>A0A0J0XWN0_9TREE</name>
<evidence type="ECO:0000313" key="2">
    <source>
        <dbReference type="Proteomes" id="UP000053611"/>
    </source>
</evidence>
<evidence type="ECO:0000313" key="1">
    <source>
        <dbReference type="EMBL" id="KLT45475.1"/>
    </source>
</evidence>
<dbReference type="GeneID" id="28980082"/>
<proteinExistence type="predicted"/>
<protein>
    <submittedName>
        <fullName evidence="1">Uncharacterized protein</fullName>
    </submittedName>
</protein>
<reference evidence="1 2" key="1">
    <citation type="submission" date="2015-03" db="EMBL/GenBank/DDBJ databases">
        <title>Genomics and transcriptomics of the oil-accumulating basidiomycete yeast T. oleaginosus allow insights into substrate utilization and the diverse evolutionary trajectories of mating systems in fungi.</title>
        <authorList>
            <consortium name="DOE Joint Genome Institute"/>
            <person name="Kourist R."/>
            <person name="Kracht O."/>
            <person name="Bracharz F."/>
            <person name="Lipzen A."/>
            <person name="Nolan M."/>
            <person name="Ohm R."/>
            <person name="Grigoriev I."/>
            <person name="Sun S."/>
            <person name="Heitman J."/>
            <person name="Bruck T."/>
            <person name="Nowrousian M."/>
        </authorList>
    </citation>
    <scope>NUCLEOTIDE SEQUENCE [LARGE SCALE GENOMIC DNA]</scope>
    <source>
        <strain evidence="1 2">IBC0246</strain>
    </source>
</reference>
<dbReference type="EMBL" id="KQ087181">
    <property type="protein sequence ID" value="KLT45475.1"/>
    <property type="molecule type" value="Genomic_DNA"/>
</dbReference>
<organism evidence="1 2">
    <name type="scientific">Cutaneotrichosporon oleaginosum</name>
    <dbReference type="NCBI Taxonomy" id="879819"/>
    <lineage>
        <taxon>Eukaryota</taxon>
        <taxon>Fungi</taxon>
        <taxon>Dikarya</taxon>
        <taxon>Basidiomycota</taxon>
        <taxon>Agaricomycotina</taxon>
        <taxon>Tremellomycetes</taxon>
        <taxon>Trichosporonales</taxon>
        <taxon>Trichosporonaceae</taxon>
        <taxon>Cutaneotrichosporon</taxon>
    </lineage>
</organism>
<accession>A0A0J0XWN0</accession>
<dbReference type="RefSeq" id="XP_018281966.1">
    <property type="nucleotide sequence ID" value="XM_018419479.1"/>
</dbReference>